<dbReference type="InterPro" id="IPR050270">
    <property type="entry name" value="DegV_domain_contain"/>
</dbReference>
<dbReference type="Gene3D" id="3.40.50.10170">
    <property type="match status" value="1"/>
</dbReference>
<dbReference type="OrthoDB" id="9781230at2"/>
<gene>
    <name evidence="2" type="ORF">SAMN04489758_1713</name>
</gene>
<dbReference type="RefSeq" id="WP_092357070.1">
    <property type="nucleotide sequence ID" value="NZ_FOIN01000071.1"/>
</dbReference>
<dbReference type="AlphaFoldDB" id="A0A1I0I205"/>
<organism evidence="2 3">
    <name type="scientific">Thomasclavelia cocleata</name>
    <dbReference type="NCBI Taxonomy" id="69824"/>
    <lineage>
        <taxon>Bacteria</taxon>
        <taxon>Bacillati</taxon>
        <taxon>Bacillota</taxon>
        <taxon>Erysipelotrichia</taxon>
        <taxon>Erysipelotrichales</taxon>
        <taxon>Coprobacillaceae</taxon>
        <taxon>Thomasclavelia</taxon>
    </lineage>
</organism>
<accession>A0A1I0I205</accession>
<dbReference type="NCBIfam" id="TIGR00762">
    <property type="entry name" value="DegV"/>
    <property type="match status" value="1"/>
</dbReference>
<evidence type="ECO:0000313" key="2">
    <source>
        <dbReference type="EMBL" id="SET89773.1"/>
    </source>
</evidence>
<dbReference type="GO" id="GO:0008289">
    <property type="term" value="F:lipid binding"/>
    <property type="evidence" value="ECO:0007669"/>
    <property type="project" value="UniProtKB-KW"/>
</dbReference>
<name>A0A1I0I205_9FIRM</name>
<dbReference type="PROSITE" id="PS51482">
    <property type="entry name" value="DEGV"/>
    <property type="match status" value="1"/>
</dbReference>
<dbReference type="Pfam" id="PF02645">
    <property type="entry name" value="DegV"/>
    <property type="match status" value="1"/>
</dbReference>
<proteinExistence type="predicted"/>
<dbReference type="Proteomes" id="UP000198558">
    <property type="component" value="Unassembled WGS sequence"/>
</dbReference>
<dbReference type="EMBL" id="FOIN01000071">
    <property type="protein sequence ID" value="SET89773.1"/>
    <property type="molecule type" value="Genomic_DNA"/>
</dbReference>
<dbReference type="InterPro" id="IPR003797">
    <property type="entry name" value="DegV"/>
</dbReference>
<dbReference type="PANTHER" id="PTHR33434:SF2">
    <property type="entry name" value="FATTY ACID-BINDING PROTEIN TM_1468"/>
    <property type="match status" value="1"/>
</dbReference>
<reference evidence="3" key="1">
    <citation type="submission" date="2016-10" db="EMBL/GenBank/DDBJ databases">
        <authorList>
            <person name="Varghese N."/>
            <person name="Submissions S."/>
        </authorList>
    </citation>
    <scope>NUCLEOTIDE SEQUENCE [LARGE SCALE GENOMIC DNA]</scope>
    <source>
        <strain evidence="3">DSM 1551</strain>
    </source>
</reference>
<dbReference type="InterPro" id="IPR043168">
    <property type="entry name" value="DegV_C"/>
</dbReference>
<evidence type="ECO:0000256" key="1">
    <source>
        <dbReference type="ARBA" id="ARBA00023121"/>
    </source>
</evidence>
<evidence type="ECO:0000313" key="3">
    <source>
        <dbReference type="Proteomes" id="UP000198558"/>
    </source>
</evidence>
<dbReference type="Gene3D" id="3.30.1180.10">
    <property type="match status" value="1"/>
</dbReference>
<dbReference type="SUPFAM" id="SSF82549">
    <property type="entry name" value="DAK1/DegV-like"/>
    <property type="match status" value="1"/>
</dbReference>
<dbReference type="PANTHER" id="PTHR33434">
    <property type="entry name" value="DEGV DOMAIN-CONTAINING PROTEIN DR_1986-RELATED"/>
    <property type="match status" value="1"/>
</dbReference>
<keyword evidence="3" id="KW-1185">Reference proteome</keyword>
<sequence length="299" mass="33473">MYKIITDGSCDLPLELVKQLDIDVIPFYVSVDGISHQKEIIDLGVRDFYQFMIDNPKVFPKTSMPSIQDYLDVFEPIIKNEVDIICICITTKFSGSYNSAMNAKNILLDKYPDAKIEIIDATVNTVLQGMLVEEAVAKKNTGATFEETVKFVNLVKETGRIFFTINGMDYLVHGGRVGKLSGIAAGALGIKPLILLKEGEIFNNGLTRGRKKSKQKIVEQIISYFKDNELDINEYRFCIGFGYDKEEAIEFKEQFIKSLEQLSASFKDEIPIRQIGATIGVHTGPHPLGVGVLKKCNKK</sequence>
<keyword evidence="1" id="KW-0446">Lipid-binding</keyword>
<protein>
    <submittedName>
        <fullName evidence="2">EDD domain protein, DegV family</fullName>
    </submittedName>
</protein>
<dbReference type="GeneID" id="78289664"/>